<feature type="transmembrane region" description="Helical" evidence="1">
    <location>
        <begin position="18"/>
        <end position="36"/>
    </location>
</feature>
<keyword evidence="1" id="KW-1133">Transmembrane helix</keyword>
<feature type="domain" description="VanZ-like" evidence="2">
    <location>
        <begin position="24"/>
        <end position="139"/>
    </location>
</feature>
<feature type="transmembrane region" description="Helical" evidence="1">
    <location>
        <begin position="94"/>
        <end position="113"/>
    </location>
</feature>
<evidence type="ECO:0000256" key="1">
    <source>
        <dbReference type="SAM" id="Phobius"/>
    </source>
</evidence>
<reference evidence="3 4" key="1">
    <citation type="submission" date="2022-08" db="EMBL/GenBank/DDBJ databases">
        <authorList>
            <person name="Li F."/>
        </authorList>
    </citation>
    <scope>NUCLEOTIDE SEQUENCE [LARGE SCALE GENOMIC DNA]</scope>
    <source>
        <strain evidence="3 4">10F1B-8-1</strain>
    </source>
</reference>
<dbReference type="Pfam" id="PF04892">
    <property type="entry name" value="VanZ"/>
    <property type="match status" value="1"/>
</dbReference>
<feature type="transmembrane region" description="Helical" evidence="1">
    <location>
        <begin position="149"/>
        <end position="172"/>
    </location>
</feature>
<keyword evidence="1" id="KW-0472">Membrane</keyword>
<evidence type="ECO:0000259" key="2">
    <source>
        <dbReference type="Pfam" id="PF04892"/>
    </source>
</evidence>
<keyword evidence="4" id="KW-1185">Reference proteome</keyword>
<sequence length="190" mass="19836">MLPTAVHRPAPPGIRRRALLVTLFVVYLALLTWLVMWKLHDPFIGRADMRSIKLVPFLPGDGFGASDPLEILGNVAVFVPFGVYLRLLRPDWRVARIALLAGALSLAFEVAQYVTAVGSSDVTDVIANTAGAILGFVVLAGMRRHGRGGAMLTASLAAATVIALVAAVAVVAGRPSLPAPGDGGAGHIVD</sequence>
<dbReference type="PANTHER" id="PTHR36834">
    <property type="entry name" value="MEMBRANE PROTEIN-RELATED"/>
    <property type="match status" value="1"/>
</dbReference>
<evidence type="ECO:0000313" key="4">
    <source>
        <dbReference type="Proteomes" id="UP001205337"/>
    </source>
</evidence>
<dbReference type="InterPro" id="IPR053150">
    <property type="entry name" value="Teicoplanin_resist-assoc"/>
</dbReference>
<feature type="transmembrane region" description="Helical" evidence="1">
    <location>
        <begin position="125"/>
        <end position="142"/>
    </location>
</feature>
<comment type="caution">
    <text evidence="3">The sequence shown here is derived from an EMBL/GenBank/DDBJ whole genome shotgun (WGS) entry which is preliminary data.</text>
</comment>
<dbReference type="RefSeq" id="WP_258798751.1">
    <property type="nucleotide sequence ID" value="NZ_JANTHX010000007.1"/>
</dbReference>
<accession>A0ABT1ZG81</accession>
<gene>
    <name evidence="3" type="ORF">NUH29_09000</name>
</gene>
<dbReference type="PANTHER" id="PTHR36834:SF2">
    <property type="entry name" value="MEMBRANE PROTEIN"/>
    <property type="match status" value="1"/>
</dbReference>
<organism evidence="3 4">
    <name type="scientific">Protaetiibacter mangrovi</name>
    <dbReference type="NCBI Taxonomy" id="2970926"/>
    <lineage>
        <taxon>Bacteria</taxon>
        <taxon>Bacillati</taxon>
        <taxon>Actinomycetota</taxon>
        <taxon>Actinomycetes</taxon>
        <taxon>Micrococcales</taxon>
        <taxon>Microbacteriaceae</taxon>
        <taxon>Protaetiibacter</taxon>
    </lineage>
</organism>
<feature type="transmembrane region" description="Helical" evidence="1">
    <location>
        <begin position="71"/>
        <end position="87"/>
    </location>
</feature>
<dbReference type="Proteomes" id="UP001205337">
    <property type="component" value="Unassembled WGS sequence"/>
</dbReference>
<dbReference type="EMBL" id="JANTHX010000007">
    <property type="protein sequence ID" value="MCS0499685.1"/>
    <property type="molecule type" value="Genomic_DNA"/>
</dbReference>
<proteinExistence type="predicted"/>
<protein>
    <submittedName>
        <fullName evidence="3">VanZ family protein</fullName>
    </submittedName>
</protein>
<keyword evidence="1" id="KW-0812">Transmembrane</keyword>
<dbReference type="InterPro" id="IPR006976">
    <property type="entry name" value="VanZ-like"/>
</dbReference>
<name>A0ABT1ZG81_9MICO</name>
<evidence type="ECO:0000313" key="3">
    <source>
        <dbReference type="EMBL" id="MCS0499685.1"/>
    </source>
</evidence>